<evidence type="ECO:0000256" key="4">
    <source>
        <dbReference type="PROSITE-ProRule" id="PRU00175"/>
    </source>
</evidence>
<proteinExistence type="predicted"/>
<dbReference type="Proteomes" id="UP001199106">
    <property type="component" value="Unassembled WGS sequence"/>
</dbReference>
<name>A0AAD4IHA3_9PLEO</name>
<comment type="caution">
    <text evidence="6">The sequence shown here is derived from an EMBL/GenBank/DDBJ whole genome shotgun (WGS) entry which is preliminary data.</text>
</comment>
<dbReference type="EMBL" id="JAANER010000002">
    <property type="protein sequence ID" value="KAG9194817.1"/>
    <property type="molecule type" value="Genomic_DNA"/>
</dbReference>
<keyword evidence="7" id="KW-1185">Reference proteome</keyword>
<keyword evidence="2 4" id="KW-0863">Zinc-finger</keyword>
<sequence length="406" mass="46436">MPSSSISTNTNFGRSFELEFKNPACVMWAVLALARLNEKLPSDFDTLYAVRLRNALDDAIRAFCDDRMEATWSTLYSDRAWQIVSTLKRTAADYYQNTQGVHNSDTEIEYLLEIFNVFYIHVHRQEDRDYTEAYGALGMVAAVAIEMESVLEPEMADTFDMFNNVFADDSVSSDIINYCITQEVDFICTAIKQFIHEQPGTSGLYNSASEARDIVGQSFVRLIHDPLRQHVEIAFKTLINYLAFRSGHTVDKHQADQRARVALFHRQIGRFFSYSSPLLSAFFIPDVLDDEDDIEEDEDYQEDVPEHVASHDFSQYDDFDWHMREYELFDVQDVLCGPEYAELDNVSIALSLADSPCPLCADADATMRKLNVCGHDICATCLDAQLKVQHECRYKCAICRAEFFPN</sequence>
<organism evidence="6 7">
    <name type="scientific">Alternaria panax</name>
    <dbReference type="NCBI Taxonomy" id="48097"/>
    <lineage>
        <taxon>Eukaryota</taxon>
        <taxon>Fungi</taxon>
        <taxon>Dikarya</taxon>
        <taxon>Ascomycota</taxon>
        <taxon>Pezizomycotina</taxon>
        <taxon>Dothideomycetes</taxon>
        <taxon>Pleosporomycetidae</taxon>
        <taxon>Pleosporales</taxon>
        <taxon>Pleosporineae</taxon>
        <taxon>Pleosporaceae</taxon>
        <taxon>Alternaria</taxon>
        <taxon>Alternaria sect. Panax</taxon>
    </lineage>
</organism>
<dbReference type="Gene3D" id="3.30.40.10">
    <property type="entry name" value="Zinc/RING finger domain, C3HC4 (zinc finger)"/>
    <property type="match status" value="1"/>
</dbReference>
<evidence type="ECO:0000313" key="6">
    <source>
        <dbReference type="EMBL" id="KAG9194817.1"/>
    </source>
</evidence>
<keyword evidence="3" id="KW-0862">Zinc</keyword>
<dbReference type="InterPro" id="IPR013083">
    <property type="entry name" value="Znf_RING/FYVE/PHD"/>
</dbReference>
<evidence type="ECO:0000313" key="7">
    <source>
        <dbReference type="Proteomes" id="UP001199106"/>
    </source>
</evidence>
<evidence type="ECO:0000256" key="1">
    <source>
        <dbReference type="ARBA" id="ARBA00022723"/>
    </source>
</evidence>
<reference evidence="6" key="1">
    <citation type="submission" date="2021-07" db="EMBL/GenBank/DDBJ databases">
        <title>Genome Resource of American Ginseng Black Spot Pathogen Alternaria panax.</title>
        <authorList>
            <person name="Qiu C."/>
            <person name="Wang W."/>
            <person name="Liu Z."/>
        </authorList>
    </citation>
    <scope>NUCLEOTIDE SEQUENCE</scope>
    <source>
        <strain evidence="6">BNCC115425</strain>
    </source>
</reference>
<dbReference type="GO" id="GO:0008270">
    <property type="term" value="F:zinc ion binding"/>
    <property type="evidence" value="ECO:0007669"/>
    <property type="project" value="UniProtKB-KW"/>
</dbReference>
<dbReference type="AlphaFoldDB" id="A0AAD4IHA3"/>
<dbReference type="SUPFAM" id="SSF57850">
    <property type="entry name" value="RING/U-box"/>
    <property type="match status" value="1"/>
</dbReference>
<dbReference type="PROSITE" id="PS00518">
    <property type="entry name" value="ZF_RING_1"/>
    <property type="match status" value="1"/>
</dbReference>
<keyword evidence="1" id="KW-0479">Metal-binding</keyword>
<accession>A0AAD4IHA3</accession>
<dbReference type="PROSITE" id="PS50089">
    <property type="entry name" value="ZF_RING_2"/>
    <property type="match status" value="1"/>
</dbReference>
<dbReference type="InterPro" id="IPR001841">
    <property type="entry name" value="Znf_RING"/>
</dbReference>
<feature type="domain" description="RING-type" evidence="5">
    <location>
        <begin position="357"/>
        <end position="400"/>
    </location>
</feature>
<protein>
    <recommendedName>
        <fullName evidence="5">RING-type domain-containing protein</fullName>
    </recommendedName>
</protein>
<dbReference type="InterPro" id="IPR017907">
    <property type="entry name" value="Znf_RING_CS"/>
</dbReference>
<evidence type="ECO:0000256" key="3">
    <source>
        <dbReference type="ARBA" id="ARBA00022833"/>
    </source>
</evidence>
<evidence type="ECO:0000256" key="2">
    <source>
        <dbReference type="ARBA" id="ARBA00022771"/>
    </source>
</evidence>
<evidence type="ECO:0000259" key="5">
    <source>
        <dbReference type="PROSITE" id="PS50089"/>
    </source>
</evidence>
<gene>
    <name evidence="6" type="ORF">G6011_04852</name>
</gene>